<dbReference type="Proteomes" id="UP000479000">
    <property type="component" value="Unassembled WGS sequence"/>
</dbReference>
<protein>
    <submittedName>
        <fullName evidence="2">Uncharacterized protein</fullName>
    </submittedName>
</protein>
<sequence length="61" mass="7114">MRIRSTHFQNRAKVRAPEYSDQAAQQFDELQSNDSLRAHHEACNSKRSNLPIWQMAPFDLA</sequence>
<feature type="region of interest" description="Disordered" evidence="1">
    <location>
        <begin position="1"/>
        <end position="20"/>
    </location>
</feature>
<organism evidence="2 3">
    <name type="scientific">Nesidiocoris tenuis</name>
    <dbReference type="NCBI Taxonomy" id="355587"/>
    <lineage>
        <taxon>Eukaryota</taxon>
        <taxon>Metazoa</taxon>
        <taxon>Ecdysozoa</taxon>
        <taxon>Arthropoda</taxon>
        <taxon>Hexapoda</taxon>
        <taxon>Insecta</taxon>
        <taxon>Pterygota</taxon>
        <taxon>Neoptera</taxon>
        <taxon>Paraneoptera</taxon>
        <taxon>Hemiptera</taxon>
        <taxon>Heteroptera</taxon>
        <taxon>Panheteroptera</taxon>
        <taxon>Cimicomorpha</taxon>
        <taxon>Miridae</taxon>
        <taxon>Dicyphina</taxon>
        <taxon>Nesidiocoris</taxon>
    </lineage>
</organism>
<accession>A0A6H5GHL3</accession>
<evidence type="ECO:0000313" key="3">
    <source>
        <dbReference type="Proteomes" id="UP000479000"/>
    </source>
</evidence>
<keyword evidence="3" id="KW-1185">Reference proteome</keyword>
<evidence type="ECO:0000256" key="1">
    <source>
        <dbReference type="SAM" id="MobiDB-lite"/>
    </source>
</evidence>
<proteinExistence type="predicted"/>
<dbReference type="EMBL" id="CADCXU010013346">
    <property type="protein sequence ID" value="CAB0003154.1"/>
    <property type="molecule type" value="Genomic_DNA"/>
</dbReference>
<name>A0A6H5GHL3_9HEMI</name>
<evidence type="ECO:0000313" key="2">
    <source>
        <dbReference type="EMBL" id="CAB0003154.1"/>
    </source>
</evidence>
<feature type="compositionally biased region" description="Basic residues" evidence="1">
    <location>
        <begin position="1"/>
        <end position="14"/>
    </location>
</feature>
<dbReference type="AlphaFoldDB" id="A0A6H5GHL3"/>
<gene>
    <name evidence="2" type="ORF">NTEN_LOCUS8784</name>
</gene>
<reference evidence="2 3" key="1">
    <citation type="submission" date="2020-02" db="EMBL/GenBank/DDBJ databases">
        <authorList>
            <person name="Ferguson B K."/>
        </authorList>
    </citation>
    <scope>NUCLEOTIDE SEQUENCE [LARGE SCALE GENOMIC DNA]</scope>
</reference>